<dbReference type="SUPFAM" id="SSF53335">
    <property type="entry name" value="S-adenosyl-L-methionine-dependent methyltransferases"/>
    <property type="match status" value="1"/>
</dbReference>
<dbReference type="HOGENOM" id="CLU_010595_2_3_1"/>
<dbReference type="InterPro" id="IPR029063">
    <property type="entry name" value="SAM-dependent_MTases_sf"/>
</dbReference>
<evidence type="ECO:0008006" key="4">
    <source>
        <dbReference type="Google" id="ProtNLM"/>
    </source>
</evidence>
<dbReference type="AlphaFoldDB" id="A0A084G3X3"/>
<dbReference type="Gene3D" id="3.40.50.150">
    <property type="entry name" value="Vaccinia Virus protein VP39"/>
    <property type="match status" value="1"/>
</dbReference>
<dbReference type="Pfam" id="PF13489">
    <property type="entry name" value="Methyltransf_23"/>
    <property type="match status" value="1"/>
</dbReference>
<dbReference type="KEGG" id="sapo:SAPIO_CDS6440"/>
<organism evidence="2 3">
    <name type="scientific">Pseudallescheria apiosperma</name>
    <name type="common">Scedosporium apiospermum</name>
    <dbReference type="NCBI Taxonomy" id="563466"/>
    <lineage>
        <taxon>Eukaryota</taxon>
        <taxon>Fungi</taxon>
        <taxon>Dikarya</taxon>
        <taxon>Ascomycota</taxon>
        <taxon>Pezizomycotina</taxon>
        <taxon>Sordariomycetes</taxon>
        <taxon>Hypocreomycetidae</taxon>
        <taxon>Microascales</taxon>
        <taxon>Microascaceae</taxon>
        <taxon>Scedosporium</taxon>
    </lineage>
</organism>
<dbReference type="PANTHER" id="PTHR43591">
    <property type="entry name" value="METHYLTRANSFERASE"/>
    <property type="match status" value="1"/>
</dbReference>
<sequence>MMYDGGLFLCPAEPDKLQNVLDAGTGTGAWAMDLADEQPQAQIVGVDLSPIQPSFVPPNVRFYVDDLEDQWTFSTKFDLIYARMLTGSLSDWPKFFKQSYDALQPGGYIELSDIIFPLESDDGTLPKDSALNQWGELCNKAAHVLNRPLDSARLYSKQLAEAGFTNITERHFKWPQNRWPKDPKYKELGLWTYEDIGKNVDGLSVALFTRGLKWSPEEFEAFLVDVRKQMKDPRIHAYFNIWIVYAQKPTTAT</sequence>
<name>A0A084G3X3_PSEDA</name>
<dbReference type="EMBL" id="JOWA01000103">
    <property type="protein sequence ID" value="KEZ42035.1"/>
    <property type="molecule type" value="Genomic_DNA"/>
</dbReference>
<dbReference type="GO" id="GO:0008168">
    <property type="term" value="F:methyltransferase activity"/>
    <property type="evidence" value="ECO:0007669"/>
    <property type="project" value="TreeGrafter"/>
</dbReference>
<comment type="similarity">
    <text evidence="1">Belongs to the methyltransferase superfamily. LaeA methyltransferase family.</text>
</comment>
<protein>
    <recommendedName>
        <fullName evidence="4">Methyltransferase domain-containing protein</fullName>
    </recommendedName>
</protein>
<dbReference type="GeneID" id="27725512"/>
<dbReference type="RefSeq" id="XP_016641834.1">
    <property type="nucleotide sequence ID" value="XM_016788543.1"/>
</dbReference>
<dbReference type="OMA" id="NHNIAGE"/>
<accession>A0A084G3X3</accession>
<evidence type="ECO:0000313" key="2">
    <source>
        <dbReference type="EMBL" id="KEZ42035.1"/>
    </source>
</evidence>
<keyword evidence="3" id="KW-1185">Reference proteome</keyword>
<dbReference type="CDD" id="cd02440">
    <property type="entry name" value="AdoMet_MTases"/>
    <property type="match status" value="1"/>
</dbReference>
<dbReference type="PANTHER" id="PTHR43591:SF31">
    <property type="entry name" value="LAEA-LIKE, PUTATIVE (AFU_ORTHOLOGUE AFUA_8G01930)-RELATED"/>
    <property type="match status" value="1"/>
</dbReference>
<reference evidence="2 3" key="1">
    <citation type="journal article" date="2014" name="Genome Announc.">
        <title>Draft genome sequence of the pathogenic fungus Scedosporium apiospermum.</title>
        <authorList>
            <person name="Vandeputte P."/>
            <person name="Ghamrawi S."/>
            <person name="Rechenmann M."/>
            <person name="Iltis A."/>
            <person name="Giraud S."/>
            <person name="Fleury M."/>
            <person name="Thornton C."/>
            <person name="Delhaes L."/>
            <person name="Meyer W."/>
            <person name="Papon N."/>
            <person name="Bouchara J.P."/>
        </authorList>
    </citation>
    <scope>NUCLEOTIDE SEQUENCE [LARGE SCALE GENOMIC DNA]</scope>
    <source>
        <strain evidence="2 3">IHEM 14462</strain>
    </source>
</reference>
<proteinExistence type="inferred from homology"/>
<comment type="caution">
    <text evidence="2">The sequence shown here is derived from an EMBL/GenBank/DDBJ whole genome shotgun (WGS) entry which is preliminary data.</text>
</comment>
<evidence type="ECO:0000256" key="1">
    <source>
        <dbReference type="ARBA" id="ARBA00038158"/>
    </source>
</evidence>
<dbReference type="OrthoDB" id="2013972at2759"/>
<gene>
    <name evidence="2" type="ORF">SAPIO_CDS6440</name>
</gene>
<dbReference type="Proteomes" id="UP000028545">
    <property type="component" value="Unassembled WGS sequence"/>
</dbReference>
<evidence type="ECO:0000313" key="3">
    <source>
        <dbReference type="Proteomes" id="UP000028545"/>
    </source>
</evidence>
<dbReference type="VEuPathDB" id="FungiDB:SAPIO_CDS6440"/>